<dbReference type="InterPro" id="IPR036890">
    <property type="entry name" value="HATPase_C_sf"/>
</dbReference>
<keyword evidence="1" id="KW-0723">Serine/threonine-protein kinase</keyword>
<comment type="caution">
    <text evidence="3">The sequence shown here is derived from an EMBL/GenBank/DDBJ whole genome shotgun (WGS) entry which is preliminary data.</text>
</comment>
<dbReference type="PANTHER" id="PTHR35526:SF3">
    <property type="entry name" value="ANTI-SIGMA-F FACTOR RSBW"/>
    <property type="match status" value="1"/>
</dbReference>
<dbReference type="InterPro" id="IPR003594">
    <property type="entry name" value="HATPase_dom"/>
</dbReference>
<dbReference type="EMBL" id="RBAL01000001">
    <property type="protein sequence ID" value="RKN46669.1"/>
    <property type="molecule type" value="Genomic_DNA"/>
</dbReference>
<dbReference type="Proteomes" id="UP000272474">
    <property type="component" value="Unassembled WGS sequence"/>
</dbReference>
<dbReference type="SUPFAM" id="SSF55874">
    <property type="entry name" value="ATPase domain of HSP90 chaperone/DNA topoisomerase II/histidine kinase"/>
    <property type="match status" value="1"/>
</dbReference>
<name>A0A3A9ZEN2_9ACTN</name>
<sequence length="140" mass="14811">MTSTATVRPTGQPGYSETLPCTAESARRARRLVRTALIGWGLEGIAGDGELIVTELVANAVQHTWGHHVRVIVTHLGPGRVRIGVADRCRTRPVRRAPGDDDACGRGLALLEALAVCWGTDPKRWGKVVWGELAAGAAGG</sequence>
<keyword evidence="1" id="KW-0418">Kinase</keyword>
<keyword evidence="3" id="KW-0067">ATP-binding</keyword>
<dbReference type="PANTHER" id="PTHR35526">
    <property type="entry name" value="ANTI-SIGMA-F FACTOR RSBW-RELATED"/>
    <property type="match status" value="1"/>
</dbReference>
<proteinExistence type="predicted"/>
<dbReference type="CDD" id="cd16936">
    <property type="entry name" value="HATPase_RsbW-like"/>
    <property type="match status" value="1"/>
</dbReference>
<dbReference type="InterPro" id="IPR050267">
    <property type="entry name" value="Anti-sigma-factor_SerPK"/>
</dbReference>
<keyword evidence="4" id="KW-1185">Reference proteome</keyword>
<organism evidence="3 4">
    <name type="scientific">Streptomyces hoynatensis</name>
    <dbReference type="NCBI Taxonomy" id="1141874"/>
    <lineage>
        <taxon>Bacteria</taxon>
        <taxon>Bacillati</taxon>
        <taxon>Actinomycetota</taxon>
        <taxon>Actinomycetes</taxon>
        <taxon>Kitasatosporales</taxon>
        <taxon>Streptomycetaceae</taxon>
        <taxon>Streptomyces</taxon>
    </lineage>
</organism>
<dbReference type="GO" id="GO:0005524">
    <property type="term" value="F:ATP binding"/>
    <property type="evidence" value="ECO:0007669"/>
    <property type="project" value="UniProtKB-KW"/>
</dbReference>
<keyword evidence="1" id="KW-0808">Transferase</keyword>
<keyword evidence="3" id="KW-0547">Nucleotide-binding</keyword>
<dbReference type="Gene3D" id="3.30.565.10">
    <property type="entry name" value="Histidine kinase-like ATPase, C-terminal domain"/>
    <property type="match status" value="1"/>
</dbReference>
<dbReference type="Pfam" id="PF13581">
    <property type="entry name" value="HATPase_c_2"/>
    <property type="match status" value="1"/>
</dbReference>
<evidence type="ECO:0000256" key="1">
    <source>
        <dbReference type="ARBA" id="ARBA00022527"/>
    </source>
</evidence>
<dbReference type="GO" id="GO:0004674">
    <property type="term" value="F:protein serine/threonine kinase activity"/>
    <property type="evidence" value="ECO:0007669"/>
    <property type="project" value="UniProtKB-KW"/>
</dbReference>
<reference evidence="3 4" key="1">
    <citation type="journal article" date="2014" name="Int. J. Syst. Evol. Microbiol.">
        <title>Streptomyces hoynatensis sp. nov., isolated from deep marine sediment.</title>
        <authorList>
            <person name="Veyisoglu A."/>
            <person name="Sahin N."/>
        </authorList>
    </citation>
    <scope>NUCLEOTIDE SEQUENCE [LARGE SCALE GENOMIC DNA]</scope>
    <source>
        <strain evidence="3 4">KCTC 29097</strain>
    </source>
</reference>
<evidence type="ECO:0000259" key="2">
    <source>
        <dbReference type="Pfam" id="PF13581"/>
    </source>
</evidence>
<feature type="domain" description="Histidine kinase/HSP90-like ATPase" evidence="2">
    <location>
        <begin position="20"/>
        <end position="115"/>
    </location>
</feature>
<protein>
    <submittedName>
        <fullName evidence="3">ATP-binding protein</fullName>
    </submittedName>
</protein>
<dbReference type="RefSeq" id="WP_120674093.1">
    <property type="nucleotide sequence ID" value="NZ_RBAL01000001.1"/>
</dbReference>
<accession>A0A3A9ZEN2</accession>
<evidence type="ECO:0000313" key="4">
    <source>
        <dbReference type="Proteomes" id="UP000272474"/>
    </source>
</evidence>
<evidence type="ECO:0000313" key="3">
    <source>
        <dbReference type="EMBL" id="RKN46669.1"/>
    </source>
</evidence>
<dbReference type="AlphaFoldDB" id="A0A3A9ZEN2"/>
<gene>
    <name evidence="3" type="ORF">D7294_00060</name>
</gene>
<dbReference type="OrthoDB" id="3476350at2"/>